<evidence type="ECO:0000313" key="1">
    <source>
        <dbReference type="EMBL" id="GES76211.1"/>
    </source>
</evidence>
<accession>A0A8H3KXN4</accession>
<dbReference type="EMBL" id="BLAL01000019">
    <property type="protein sequence ID" value="GES76211.1"/>
    <property type="molecule type" value="Genomic_DNA"/>
</dbReference>
<gene>
    <name evidence="1" type="ORF">RCL2_000361700</name>
</gene>
<organism evidence="1 2">
    <name type="scientific">Rhizophagus clarus</name>
    <dbReference type="NCBI Taxonomy" id="94130"/>
    <lineage>
        <taxon>Eukaryota</taxon>
        <taxon>Fungi</taxon>
        <taxon>Fungi incertae sedis</taxon>
        <taxon>Mucoromycota</taxon>
        <taxon>Glomeromycotina</taxon>
        <taxon>Glomeromycetes</taxon>
        <taxon>Glomerales</taxon>
        <taxon>Glomeraceae</taxon>
        <taxon>Rhizophagus</taxon>
    </lineage>
</organism>
<protein>
    <submittedName>
        <fullName evidence="1">Uncharacterized protein</fullName>
    </submittedName>
</protein>
<reference evidence="1" key="1">
    <citation type="submission" date="2019-10" db="EMBL/GenBank/DDBJ databases">
        <title>Conservation and host-specific expression of non-tandemly repeated heterogenous ribosome RNA gene in arbuscular mycorrhizal fungi.</title>
        <authorList>
            <person name="Maeda T."/>
            <person name="Kobayashi Y."/>
            <person name="Nakagawa T."/>
            <person name="Ezawa T."/>
            <person name="Yamaguchi K."/>
            <person name="Bino T."/>
            <person name="Nishimoto Y."/>
            <person name="Shigenobu S."/>
            <person name="Kawaguchi M."/>
        </authorList>
    </citation>
    <scope>NUCLEOTIDE SEQUENCE</scope>
    <source>
        <strain evidence="1">HR1</strain>
    </source>
</reference>
<dbReference type="AlphaFoldDB" id="A0A8H3KXN4"/>
<comment type="caution">
    <text evidence="1">The sequence shown here is derived from an EMBL/GenBank/DDBJ whole genome shotgun (WGS) entry which is preliminary data.</text>
</comment>
<dbReference type="Proteomes" id="UP000615446">
    <property type="component" value="Unassembled WGS sequence"/>
</dbReference>
<dbReference type="OrthoDB" id="2361626at2759"/>
<sequence>MQTELCYGQALLLAEVLTDPPLNLALIQWYDFKSKRNPYLYGCPHLKLIELYNFVAIESIHGVIHIVPRFNKQNEYFVNKYIF</sequence>
<proteinExistence type="predicted"/>
<name>A0A8H3KXN4_9GLOM</name>
<evidence type="ECO:0000313" key="2">
    <source>
        <dbReference type="Proteomes" id="UP000615446"/>
    </source>
</evidence>